<evidence type="ECO:0000313" key="3">
    <source>
        <dbReference type="EMBL" id="KPI90199.1"/>
    </source>
</evidence>
<keyword evidence="1" id="KW-0175">Coiled coil</keyword>
<reference evidence="3 4" key="1">
    <citation type="journal article" date="2015" name="PLoS Pathog.">
        <title>Leptomonas seymouri: Adaptations to the Dixenous Life Cycle Analyzed by Genome Sequencing, Transcriptome Profiling and Co-infection with Leishmania donovani.</title>
        <authorList>
            <person name="Kraeva N."/>
            <person name="Butenko A."/>
            <person name="Hlavacova J."/>
            <person name="Kostygov A."/>
            <person name="Myskova J."/>
            <person name="Grybchuk D."/>
            <person name="Lestinova T."/>
            <person name="Votypka J."/>
            <person name="Volf P."/>
            <person name="Opperdoes F."/>
            <person name="Flegontov P."/>
            <person name="Lukes J."/>
            <person name="Yurchenko V."/>
        </authorList>
    </citation>
    <scope>NUCLEOTIDE SEQUENCE [LARGE SCALE GENOMIC DNA]</scope>
    <source>
        <strain evidence="3 4">ATCC 30220</strain>
    </source>
</reference>
<evidence type="ECO:0000313" key="4">
    <source>
        <dbReference type="Proteomes" id="UP000038009"/>
    </source>
</evidence>
<comment type="caution">
    <text evidence="3">The sequence shown here is derived from an EMBL/GenBank/DDBJ whole genome shotgun (WGS) entry which is preliminary data.</text>
</comment>
<keyword evidence="4" id="KW-1185">Reference proteome</keyword>
<feature type="region of interest" description="Disordered" evidence="2">
    <location>
        <begin position="261"/>
        <end position="290"/>
    </location>
</feature>
<sequence>MPAPAVHTLFGFPDLKVNAHLLANLAFMASSDKPMESPTLSGGYAMSEMCVSDAETAELKMYLETLRSNGQKTFVSRIVEKLRGEAAQTRNQAVAAAADTIEADYARLLKVLFLRARSYDVIKVSTDKPVGRFVCFPDQISDDFGNNLEEHSEAGVIQSLVARSRDADKLPTVYVGHGQGAVMAVLCGCATGSQSILFDGTILSTLLVANAVEHKCVQCEPDECPVPREFNLINYRTEAMAKKQDAVVKSILKAAGEVKREEKAAEARKNGEEKKENKKDERDLKDEEQQKAAAAWIESSEWYKIGAIVSPSASGRFEKTGRYAAKALSNMLADYTATIRPSENPLKQQQ</sequence>
<gene>
    <name evidence="3" type="ORF">ABL78_0717</name>
</gene>
<organism evidence="3 4">
    <name type="scientific">Leptomonas seymouri</name>
    <dbReference type="NCBI Taxonomy" id="5684"/>
    <lineage>
        <taxon>Eukaryota</taxon>
        <taxon>Discoba</taxon>
        <taxon>Euglenozoa</taxon>
        <taxon>Kinetoplastea</taxon>
        <taxon>Metakinetoplastina</taxon>
        <taxon>Trypanosomatida</taxon>
        <taxon>Trypanosomatidae</taxon>
        <taxon>Leishmaniinae</taxon>
        <taxon>Leptomonas</taxon>
    </lineage>
</organism>
<dbReference type="OrthoDB" id="262399at2759"/>
<protein>
    <submittedName>
        <fullName evidence="3">Uncharacterized protein</fullName>
    </submittedName>
</protein>
<dbReference type="VEuPathDB" id="TriTrypDB:Lsey_0009_0480"/>
<dbReference type="EMBL" id="LJSK01000009">
    <property type="protein sequence ID" value="KPI90199.1"/>
    <property type="molecule type" value="Genomic_DNA"/>
</dbReference>
<name>A0A0N0P8P9_LEPSE</name>
<dbReference type="OMA" id="SHMAFLC"/>
<dbReference type="AlphaFoldDB" id="A0A0N0P8P9"/>
<evidence type="ECO:0000256" key="1">
    <source>
        <dbReference type="SAM" id="Coils"/>
    </source>
</evidence>
<evidence type="ECO:0000256" key="2">
    <source>
        <dbReference type="SAM" id="MobiDB-lite"/>
    </source>
</evidence>
<dbReference type="Proteomes" id="UP000038009">
    <property type="component" value="Unassembled WGS sequence"/>
</dbReference>
<feature type="coiled-coil region" evidence="1">
    <location>
        <begin position="261"/>
        <end position="290"/>
    </location>
</feature>
<proteinExistence type="predicted"/>
<accession>A0A0N0P8P9</accession>